<comment type="catalytic activity">
    <reaction evidence="12">
        <text>dopamine + hexadecanoyl-CoA = N-hexadecanoyl-dopamine + CoA + H(+)</text>
        <dbReference type="Rhea" id="RHEA:51376"/>
        <dbReference type="ChEBI" id="CHEBI:15378"/>
        <dbReference type="ChEBI" id="CHEBI:57287"/>
        <dbReference type="ChEBI" id="CHEBI:57379"/>
        <dbReference type="ChEBI" id="CHEBI:59905"/>
        <dbReference type="ChEBI" id="CHEBI:134058"/>
    </reaction>
    <physiologicalReaction direction="left-to-right" evidence="12">
        <dbReference type="Rhea" id="RHEA:51377"/>
    </physiologicalReaction>
</comment>
<evidence type="ECO:0000256" key="11">
    <source>
        <dbReference type="ARBA" id="ARBA00052178"/>
    </source>
</evidence>
<comment type="catalytic activity">
    <reaction evidence="8">
        <text>serotonin + (5Z,8Z,11Z,14Z)-eicosatetraenoyl-CoA = N-[(5Z,8Z,11Z,14Z)-eicosatetraenoyl]-serotonin + CoA + H(+)</text>
        <dbReference type="Rhea" id="RHEA:51396"/>
        <dbReference type="ChEBI" id="CHEBI:15378"/>
        <dbReference type="ChEBI" id="CHEBI:57287"/>
        <dbReference type="ChEBI" id="CHEBI:57368"/>
        <dbReference type="ChEBI" id="CHEBI:132255"/>
        <dbReference type="ChEBI" id="CHEBI:350546"/>
    </reaction>
    <physiologicalReaction direction="left-to-right" evidence="8">
        <dbReference type="Rhea" id="RHEA:51397"/>
    </physiologicalReaction>
</comment>
<dbReference type="PANTHER" id="PTHR20905:SF1">
    <property type="entry name" value="AT07410P-RELATED"/>
    <property type="match status" value="1"/>
</dbReference>
<dbReference type="FunFam" id="3.40.630.30:FF:000046">
    <property type="entry name" value="Dopamine N-acetyltransferase"/>
    <property type="match status" value="1"/>
</dbReference>
<dbReference type="EMBL" id="OU898283">
    <property type="protein sequence ID" value="CAG9839517.1"/>
    <property type="molecule type" value="Genomic_DNA"/>
</dbReference>
<comment type="pathway">
    <text evidence="3">Aromatic compound metabolism; melatonin biosynthesis; melatonin from serotonin: step 1/2.</text>
</comment>
<keyword evidence="1" id="KW-0808">Transferase</keyword>
<name>A0A9N9TAQ9_DIABA</name>
<dbReference type="OrthoDB" id="41532at2759"/>
<comment type="catalytic activity">
    <reaction evidence="10">
        <text>serotonin + (9Z)-octadecenoyl-CoA = N-(9Z-octadecenoyl)-serotonin + CoA + H(+)</text>
        <dbReference type="Rhea" id="RHEA:51392"/>
        <dbReference type="ChEBI" id="CHEBI:15378"/>
        <dbReference type="ChEBI" id="CHEBI:57287"/>
        <dbReference type="ChEBI" id="CHEBI:57387"/>
        <dbReference type="ChEBI" id="CHEBI:134064"/>
        <dbReference type="ChEBI" id="CHEBI:350546"/>
    </reaction>
    <physiologicalReaction direction="left-to-right" evidence="10">
        <dbReference type="Rhea" id="RHEA:51393"/>
    </physiologicalReaction>
</comment>
<comment type="similarity">
    <text evidence="4">Belongs to the acetyltransferase family. AANAT subfamily.</text>
</comment>
<evidence type="ECO:0000256" key="1">
    <source>
        <dbReference type="ARBA" id="ARBA00022679"/>
    </source>
</evidence>
<protein>
    <recommendedName>
        <fullName evidence="5">aralkylamine N-acetyltransferase</fullName>
        <ecNumber evidence="5">2.3.1.87</ecNumber>
    </recommendedName>
</protein>
<dbReference type="CDD" id="cd04301">
    <property type="entry name" value="NAT_SF"/>
    <property type="match status" value="1"/>
</dbReference>
<evidence type="ECO:0000259" key="14">
    <source>
        <dbReference type="PROSITE" id="PS51186"/>
    </source>
</evidence>
<evidence type="ECO:0000313" key="16">
    <source>
        <dbReference type="Proteomes" id="UP001153709"/>
    </source>
</evidence>
<dbReference type="AlphaFoldDB" id="A0A9N9TAQ9"/>
<evidence type="ECO:0000256" key="5">
    <source>
        <dbReference type="ARBA" id="ARBA00039114"/>
    </source>
</evidence>
<dbReference type="InterPro" id="IPR016181">
    <property type="entry name" value="Acyl_CoA_acyltransferase"/>
</dbReference>
<keyword evidence="16" id="KW-1185">Reference proteome</keyword>
<dbReference type="InterPro" id="IPR000182">
    <property type="entry name" value="GNAT_dom"/>
</dbReference>
<dbReference type="Gene3D" id="3.40.630.30">
    <property type="match status" value="1"/>
</dbReference>
<dbReference type="SUPFAM" id="SSF55729">
    <property type="entry name" value="Acyl-CoA N-acyltransferases (Nat)"/>
    <property type="match status" value="1"/>
</dbReference>
<evidence type="ECO:0000256" key="10">
    <source>
        <dbReference type="ARBA" id="ARBA00051823"/>
    </source>
</evidence>
<evidence type="ECO:0000256" key="9">
    <source>
        <dbReference type="ARBA" id="ARBA00051711"/>
    </source>
</evidence>
<evidence type="ECO:0000256" key="3">
    <source>
        <dbReference type="ARBA" id="ARBA00037926"/>
    </source>
</evidence>
<dbReference type="Pfam" id="PF00583">
    <property type="entry name" value="Acetyltransf_1"/>
    <property type="match status" value="1"/>
</dbReference>
<accession>A0A9N9TAQ9</accession>
<feature type="domain" description="N-acetyltransferase" evidence="14">
    <location>
        <begin position="6"/>
        <end position="213"/>
    </location>
</feature>
<evidence type="ECO:0000256" key="13">
    <source>
        <dbReference type="ARBA" id="ARBA00052491"/>
    </source>
</evidence>
<comment type="catalytic activity">
    <reaction evidence="6">
        <text>dopamine + (9Z)-octadecenoyl-CoA = N-(9Z-octadecanoyl)-dopamine + CoA + H(+)</text>
        <dbReference type="Rhea" id="RHEA:51380"/>
        <dbReference type="ChEBI" id="CHEBI:15378"/>
        <dbReference type="ChEBI" id="CHEBI:31883"/>
        <dbReference type="ChEBI" id="CHEBI:57287"/>
        <dbReference type="ChEBI" id="CHEBI:57387"/>
        <dbReference type="ChEBI" id="CHEBI:59905"/>
    </reaction>
    <physiologicalReaction direction="left-to-right" evidence="6">
        <dbReference type="Rhea" id="RHEA:51381"/>
    </physiologicalReaction>
</comment>
<comment type="catalytic activity">
    <reaction evidence="11">
        <text>serotonin + hexadecanoyl-CoA = N-hexadecanoyl-serotonin + CoA + H(+)</text>
        <dbReference type="Rhea" id="RHEA:51384"/>
        <dbReference type="ChEBI" id="CHEBI:15378"/>
        <dbReference type="ChEBI" id="CHEBI:57287"/>
        <dbReference type="ChEBI" id="CHEBI:57379"/>
        <dbReference type="ChEBI" id="CHEBI:134059"/>
        <dbReference type="ChEBI" id="CHEBI:350546"/>
    </reaction>
    <physiologicalReaction direction="left-to-right" evidence="11">
        <dbReference type="Rhea" id="RHEA:51385"/>
    </physiologicalReaction>
</comment>
<comment type="catalytic activity">
    <reaction evidence="13">
        <text>serotonin + acetyl-CoA = N-acetylserotonin + CoA + H(+)</text>
        <dbReference type="Rhea" id="RHEA:25217"/>
        <dbReference type="ChEBI" id="CHEBI:15378"/>
        <dbReference type="ChEBI" id="CHEBI:17697"/>
        <dbReference type="ChEBI" id="CHEBI:57287"/>
        <dbReference type="ChEBI" id="CHEBI:57288"/>
        <dbReference type="ChEBI" id="CHEBI:350546"/>
        <dbReference type="EC" id="2.3.1.87"/>
    </reaction>
    <physiologicalReaction direction="left-to-right" evidence="13">
        <dbReference type="Rhea" id="RHEA:25218"/>
    </physiologicalReaction>
</comment>
<keyword evidence="2" id="KW-0012">Acyltransferase</keyword>
<evidence type="ECO:0000256" key="6">
    <source>
        <dbReference type="ARBA" id="ARBA00050189"/>
    </source>
</evidence>
<dbReference type="PANTHER" id="PTHR20905">
    <property type="entry name" value="N-ACETYLTRANSFERASE-RELATED"/>
    <property type="match status" value="1"/>
</dbReference>
<dbReference type="PROSITE" id="PS51186">
    <property type="entry name" value="GNAT"/>
    <property type="match status" value="1"/>
</dbReference>
<evidence type="ECO:0000313" key="15">
    <source>
        <dbReference type="EMBL" id="CAG9839517.1"/>
    </source>
</evidence>
<dbReference type="Proteomes" id="UP001153709">
    <property type="component" value="Chromosome 8"/>
</dbReference>
<evidence type="ECO:0000256" key="4">
    <source>
        <dbReference type="ARBA" id="ARBA00038182"/>
    </source>
</evidence>
<evidence type="ECO:0000256" key="2">
    <source>
        <dbReference type="ARBA" id="ARBA00023315"/>
    </source>
</evidence>
<comment type="catalytic activity">
    <reaction evidence="7">
        <text>serotonin + octadecanoyl-CoA = N-octadecanoyl-serotonin + CoA + H(+)</text>
        <dbReference type="Rhea" id="RHEA:51400"/>
        <dbReference type="ChEBI" id="CHEBI:15378"/>
        <dbReference type="ChEBI" id="CHEBI:57287"/>
        <dbReference type="ChEBI" id="CHEBI:57394"/>
        <dbReference type="ChEBI" id="CHEBI:134065"/>
        <dbReference type="ChEBI" id="CHEBI:350546"/>
    </reaction>
    <physiologicalReaction direction="left-to-right" evidence="7">
        <dbReference type="Rhea" id="RHEA:51401"/>
    </physiologicalReaction>
</comment>
<evidence type="ECO:0000256" key="8">
    <source>
        <dbReference type="ARBA" id="ARBA00051284"/>
    </source>
</evidence>
<dbReference type="GO" id="GO:0004059">
    <property type="term" value="F:aralkylamine N-acetyltransferase activity"/>
    <property type="evidence" value="ECO:0007669"/>
    <property type="project" value="UniProtKB-EC"/>
</dbReference>
<organism evidence="15 16">
    <name type="scientific">Diabrotica balteata</name>
    <name type="common">Banded cucumber beetle</name>
    <dbReference type="NCBI Taxonomy" id="107213"/>
    <lineage>
        <taxon>Eukaryota</taxon>
        <taxon>Metazoa</taxon>
        <taxon>Ecdysozoa</taxon>
        <taxon>Arthropoda</taxon>
        <taxon>Hexapoda</taxon>
        <taxon>Insecta</taxon>
        <taxon>Pterygota</taxon>
        <taxon>Neoptera</taxon>
        <taxon>Endopterygota</taxon>
        <taxon>Coleoptera</taxon>
        <taxon>Polyphaga</taxon>
        <taxon>Cucujiformia</taxon>
        <taxon>Chrysomeloidea</taxon>
        <taxon>Chrysomelidae</taxon>
        <taxon>Galerucinae</taxon>
        <taxon>Diabroticina</taxon>
        <taxon>Diabroticites</taxon>
        <taxon>Diabrotica</taxon>
    </lineage>
</organism>
<sequence>MSNCDYEVKIIQKEDREEVRQFMREYFMKDEPICRSINLISKEKPVNLPLEEYLLQDYDNGISTMAVKNGKMIGLCINPILERDGEQEKVESDNKDFITIYNFLMHMNDHSDAFKHFPGVNKAITVSILTVDSKYRGMGIAKDLMDRAQIAGKERGCGFMVVECSSHFTALAVKRMGFDCIYTLPYKDYKVDGKIVYNTEPPHTQATVYVKKL</sequence>
<reference evidence="15" key="1">
    <citation type="submission" date="2022-01" db="EMBL/GenBank/DDBJ databases">
        <authorList>
            <person name="King R."/>
        </authorList>
    </citation>
    <scope>NUCLEOTIDE SEQUENCE</scope>
</reference>
<gene>
    <name evidence="15" type="ORF">DIABBA_LOCUS12277</name>
</gene>
<dbReference type="EC" id="2.3.1.87" evidence="5"/>
<comment type="catalytic activity">
    <reaction evidence="9">
        <text>dopamine + acetyl-CoA = N-acetyldopamine + CoA + H(+)</text>
        <dbReference type="Rhea" id="RHEA:51388"/>
        <dbReference type="ChEBI" id="CHEBI:15378"/>
        <dbReference type="ChEBI" id="CHEBI:57287"/>
        <dbReference type="ChEBI" id="CHEBI:57288"/>
        <dbReference type="ChEBI" id="CHEBI:59905"/>
        <dbReference type="ChEBI" id="CHEBI:125678"/>
    </reaction>
    <physiologicalReaction direction="left-to-right" evidence="9">
        <dbReference type="Rhea" id="RHEA:51389"/>
    </physiologicalReaction>
</comment>
<proteinExistence type="inferred from homology"/>
<evidence type="ECO:0000256" key="7">
    <source>
        <dbReference type="ARBA" id="ARBA00050849"/>
    </source>
</evidence>
<evidence type="ECO:0000256" key="12">
    <source>
        <dbReference type="ARBA" id="ARBA00052335"/>
    </source>
</evidence>